<name>A0A4V2YSB1_9ACTN</name>
<feature type="active site" description="Acyl-thioester intermediate" evidence="2">
    <location>
        <position position="206"/>
    </location>
</feature>
<dbReference type="Gene3D" id="2.40.260.10">
    <property type="entry name" value="Sortase"/>
    <property type="match status" value="1"/>
</dbReference>
<protein>
    <submittedName>
        <fullName evidence="4">Class E sortase</fullName>
    </submittedName>
</protein>
<comment type="caution">
    <text evidence="4">The sequence shown here is derived from an EMBL/GenBank/DDBJ whole genome shotgun (WGS) entry which is preliminary data.</text>
</comment>
<dbReference type="InterPro" id="IPR005754">
    <property type="entry name" value="Sortase"/>
</dbReference>
<evidence type="ECO:0000256" key="2">
    <source>
        <dbReference type="PIRSR" id="PIRSR605754-1"/>
    </source>
</evidence>
<dbReference type="AlphaFoldDB" id="A0A4V2YSB1"/>
<dbReference type="EMBL" id="SMKY01000270">
    <property type="protein sequence ID" value="TDD68397.1"/>
    <property type="molecule type" value="Genomic_DNA"/>
</dbReference>
<evidence type="ECO:0000313" key="4">
    <source>
        <dbReference type="EMBL" id="TDD68397.1"/>
    </source>
</evidence>
<reference evidence="4 5" key="1">
    <citation type="submission" date="2019-03" db="EMBL/GenBank/DDBJ databases">
        <title>Draft genome sequences of novel Actinobacteria.</title>
        <authorList>
            <person name="Sahin N."/>
            <person name="Ay H."/>
            <person name="Saygin H."/>
        </authorList>
    </citation>
    <scope>NUCLEOTIDE SEQUENCE [LARGE SCALE GENOMIC DNA]</scope>
    <source>
        <strain evidence="4 5">DSM 45941</strain>
    </source>
</reference>
<keyword evidence="5" id="KW-1185">Reference proteome</keyword>
<sequence>MNGGGGAADVPPLPHATQPHATQPPTRQPHVRQDHSEGDGTMLDRKSLCAAALAAFCALPVAGVPVARASASAPEAPAAAAAARPEKGSVIARIRIKRMRLSMAVRQGVGRSVLQRGVGHYPGTAFPGHEGNTVLLGHRTTYLHPFNKLDKMRRGDRIVLRVGRKSYVYTVRTKRVIKPADRRALEPVPFKRASAPDGEYVTLITCTPKGSDRRRLVVVGKRARKS</sequence>
<dbReference type="InterPro" id="IPR023365">
    <property type="entry name" value="Sortase_dom-sf"/>
</dbReference>
<dbReference type="GO" id="GO:0016787">
    <property type="term" value="F:hydrolase activity"/>
    <property type="evidence" value="ECO:0007669"/>
    <property type="project" value="UniProtKB-KW"/>
</dbReference>
<dbReference type="CDD" id="cd05830">
    <property type="entry name" value="Sortase_E"/>
    <property type="match status" value="1"/>
</dbReference>
<evidence type="ECO:0000256" key="1">
    <source>
        <dbReference type="ARBA" id="ARBA00022801"/>
    </source>
</evidence>
<feature type="region of interest" description="Disordered" evidence="3">
    <location>
        <begin position="1"/>
        <end position="40"/>
    </location>
</feature>
<accession>A0A4V2YSB1</accession>
<dbReference type="Pfam" id="PF04203">
    <property type="entry name" value="Sortase"/>
    <property type="match status" value="1"/>
</dbReference>
<dbReference type="InterPro" id="IPR042003">
    <property type="entry name" value="Sortase_E"/>
</dbReference>
<keyword evidence="1" id="KW-0378">Hydrolase</keyword>
<feature type="compositionally biased region" description="Basic and acidic residues" evidence="3">
    <location>
        <begin position="31"/>
        <end position="40"/>
    </location>
</feature>
<dbReference type="NCBIfam" id="TIGR01076">
    <property type="entry name" value="sortase_fam"/>
    <property type="match status" value="1"/>
</dbReference>
<gene>
    <name evidence="4" type="ORF">E1293_37030</name>
</gene>
<feature type="active site" description="Proton donor/acceptor" evidence="2">
    <location>
        <position position="138"/>
    </location>
</feature>
<dbReference type="SUPFAM" id="SSF63817">
    <property type="entry name" value="Sortase"/>
    <property type="match status" value="1"/>
</dbReference>
<evidence type="ECO:0000256" key="3">
    <source>
        <dbReference type="SAM" id="MobiDB-lite"/>
    </source>
</evidence>
<organism evidence="4 5">
    <name type="scientific">Actinomadura darangshiensis</name>
    <dbReference type="NCBI Taxonomy" id="705336"/>
    <lineage>
        <taxon>Bacteria</taxon>
        <taxon>Bacillati</taxon>
        <taxon>Actinomycetota</taxon>
        <taxon>Actinomycetes</taxon>
        <taxon>Streptosporangiales</taxon>
        <taxon>Thermomonosporaceae</taxon>
        <taxon>Actinomadura</taxon>
    </lineage>
</organism>
<proteinExistence type="predicted"/>
<dbReference type="Proteomes" id="UP000295578">
    <property type="component" value="Unassembled WGS sequence"/>
</dbReference>
<evidence type="ECO:0000313" key="5">
    <source>
        <dbReference type="Proteomes" id="UP000295578"/>
    </source>
</evidence>
<dbReference type="OrthoDB" id="5242879at2"/>